<dbReference type="InterPro" id="IPR000626">
    <property type="entry name" value="Ubiquitin-like_dom"/>
</dbReference>
<evidence type="ECO:0000313" key="2">
    <source>
        <dbReference type="EMBL" id="KAK2119735.1"/>
    </source>
</evidence>
<dbReference type="InterPro" id="IPR029071">
    <property type="entry name" value="Ubiquitin-like_domsf"/>
</dbReference>
<comment type="caution">
    <text evidence="2">The sequence shown here is derived from an EMBL/GenBank/DDBJ whole genome shotgun (WGS) entry which is preliminary data.</text>
</comment>
<dbReference type="PROSITE" id="PS50053">
    <property type="entry name" value="UBIQUITIN_2"/>
    <property type="match status" value="1"/>
</dbReference>
<dbReference type="EMBL" id="JASSZA010000001">
    <property type="protein sequence ID" value="KAK2119735.1"/>
    <property type="molecule type" value="Genomic_DNA"/>
</dbReference>
<proteinExistence type="predicted"/>
<feature type="domain" description="Ubiquitin-like" evidence="1">
    <location>
        <begin position="1"/>
        <end position="50"/>
    </location>
</feature>
<dbReference type="Gene3D" id="3.10.20.90">
    <property type="entry name" value="Phosphatidylinositol 3-kinase Catalytic Subunit, Chain A, domain 1"/>
    <property type="match status" value="1"/>
</dbReference>
<evidence type="ECO:0000313" key="3">
    <source>
        <dbReference type="Proteomes" id="UP001266305"/>
    </source>
</evidence>
<organism evidence="2 3">
    <name type="scientific">Saguinus oedipus</name>
    <name type="common">Cotton-top tamarin</name>
    <name type="synonym">Oedipomidas oedipus</name>
    <dbReference type="NCBI Taxonomy" id="9490"/>
    <lineage>
        <taxon>Eukaryota</taxon>
        <taxon>Metazoa</taxon>
        <taxon>Chordata</taxon>
        <taxon>Craniata</taxon>
        <taxon>Vertebrata</taxon>
        <taxon>Euteleostomi</taxon>
        <taxon>Mammalia</taxon>
        <taxon>Eutheria</taxon>
        <taxon>Euarchontoglires</taxon>
        <taxon>Primates</taxon>
        <taxon>Haplorrhini</taxon>
        <taxon>Platyrrhini</taxon>
        <taxon>Cebidae</taxon>
        <taxon>Callitrichinae</taxon>
        <taxon>Saguinus</taxon>
    </lineage>
</organism>
<dbReference type="Proteomes" id="UP001266305">
    <property type="component" value="Unassembled WGS sequence"/>
</dbReference>
<sequence length="165" mass="18189">MWIQVRTIDGSKTCTIEDVSRKATIEELRERVWALFDVRPECQRLFYRGKQPGIGAAALLWTGRSEGSVRRARGAHLAALRMGSPREAQGTGPMGPCQPQLQWGRLERRSLAALVARVPRFPRSAGPGRATGSGGHAIARETGRAFASLPWLFRVSDLALKKRSV</sequence>
<evidence type="ECO:0000259" key="1">
    <source>
        <dbReference type="PROSITE" id="PS50053"/>
    </source>
</evidence>
<reference evidence="2 3" key="1">
    <citation type="submission" date="2023-05" db="EMBL/GenBank/DDBJ databases">
        <title>B98-5 Cell Line De Novo Hybrid Assembly: An Optical Mapping Approach.</title>
        <authorList>
            <person name="Kananen K."/>
            <person name="Auerbach J.A."/>
            <person name="Kautto E."/>
            <person name="Blachly J.S."/>
        </authorList>
    </citation>
    <scope>NUCLEOTIDE SEQUENCE [LARGE SCALE GENOMIC DNA]</scope>
    <source>
        <strain evidence="2">B95-8</strain>
        <tissue evidence="2">Cell line</tissue>
    </source>
</reference>
<dbReference type="Pfam" id="PF00240">
    <property type="entry name" value="ubiquitin"/>
    <property type="match status" value="1"/>
</dbReference>
<protein>
    <recommendedName>
        <fullName evidence="1">Ubiquitin-like domain-containing protein</fullName>
    </recommendedName>
</protein>
<name>A0ABQ9WDK4_SAGOE</name>
<accession>A0ABQ9WDK4</accession>
<keyword evidence="3" id="KW-1185">Reference proteome</keyword>
<gene>
    <name evidence="2" type="ORF">P7K49_001121</name>
</gene>
<dbReference type="SUPFAM" id="SSF54236">
    <property type="entry name" value="Ubiquitin-like"/>
    <property type="match status" value="1"/>
</dbReference>